<dbReference type="Gene3D" id="2.30.110.10">
    <property type="entry name" value="Electron Transport, Fmn-binding Protein, Chain A"/>
    <property type="match status" value="1"/>
</dbReference>
<dbReference type="RefSeq" id="WP_146473837.1">
    <property type="nucleotide sequence ID" value="NZ_BNCF01000010.1"/>
</dbReference>
<dbReference type="EMBL" id="BNCF01000010">
    <property type="protein sequence ID" value="GHE37145.1"/>
    <property type="molecule type" value="Genomic_DNA"/>
</dbReference>
<evidence type="ECO:0000313" key="2">
    <source>
        <dbReference type="EMBL" id="GHE37145.1"/>
    </source>
</evidence>
<dbReference type="AlphaFoldDB" id="A0A918Z7A7"/>
<accession>A0A918Z7A7</accession>
<dbReference type="PANTHER" id="PTHR34818">
    <property type="entry name" value="PROTEIN BLI-3"/>
    <property type="match status" value="1"/>
</dbReference>
<comment type="caution">
    <text evidence="2">The sequence shown here is derived from an EMBL/GenBank/DDBJ whole genome shotgun (WGS) entry which is preliminary data.</text>
</comment>
<sequence>MEDRESQLRKLGELLGDIRVGMLTTVAEDGRLASRPLAMHHQDFDGRLWFLTHADSPKLHDIERNPRVNVSCSSHLRNVFVSISGQARLVDDRARLERIWNPAMKAFFPEGKDDPRLRLLCVEVETAEYWDGPGSWIGKALYLIGARVTHDPHFMNRNELIDLQQGQTRPPPSHSQPGL</sequence>
<organism evidence="2 3">
    <name type="scientific">Vulcaniibacterium thermophilum</name>
    <dbReference type="NCBI Taxonomy" id="1169913"/>
    <lineage>
        <taxon>Bacteria</taxon>
        <taxon>Pseudomonadati</taxon>
        <taxon>Pseudomonadota</taxon>
        <taxon>Gammaproteobacteria</taxon>
        <taxon>Lysobacterales</taxon>
        <taxon>Lysobacteraceae</taxon>
        <taxon>Vulcaniibacterium</taxon>
    </lineage>
</organism>
<dbReference type="InterPro" id="IPR012349">
    <property type="entry name" value="Split_barrel_FMN-bd"/>
</dbReference>
<name>A0A918Z7A7_9GAMM</name>
<dbReference type="InterPro" id="IPR052917">
    <property type="entry name" value="Stress-Dev_Protein"/>
</dbReference>
<keyword evidence="3" id="KW-1185">Reference proteome</keyword>
<dbReference type="InterPro" id="IPR038725">
    <property type="entry name" value="YdaG_split_barrel_FMN-bd"/>
</dbReference>
<gene>
    <name evidence="2" type="ORF">GCM10007167_19110</name>
</gene>
<dbReference type="PANTHER" id="PTHR34818:SF1">
    <property type="entry name" value="PROTEIN BLI-3"/>
    <property type="match status" value="1"/>
</dbReference>
<dbReference type="SUPFAM" id="SSF50475">
    <property type="entry name" value="FMN-binding split barrel"/>
    <property type="match status" value="1"/>
</dbReference>
<reference evidence="2" key="2">
    <citation type="submission" date="2020-09" db="EMBL/GenBank/DDBJ databases">
        <authorList>
            <person name="Sun Q."/>
            <person name="Kim S."/>
        </authorList>
    </citation>
    <scope>NUCLEOTIDE SEQUENCE</scope>
    <source>
        <strain evidence="2">KCTC 32020</strain>
    </source>
</reference>
<dbReference type="Proteomes" id="UP000636453">
    <property type="component" value="Unassembled WGS sequence"/>
</dbReference>
<protein>
    <submittedName>
        <fullName evidence="2">General stress protein</fullName>
    </submittedName>
</protein>
<dbReference type="Pfam" id="PF16242">
    <property type="entry name" value="Pyrid_ox_like"/>
    <property type="match status" value="1"/>
</dbReference>
<proteinExistence type="predicted"/>
<reference evidence="2" key="1">
    <citation type="journal article" date="2014" name="Int. J. Syst. Evol. Microbiol.">
        <title>Complete genome sequence of Corynebacterium casei LMG S-19264T (=DSM 44701T), isolated from a smear-ripened cheese.</title>
        <authorList>
            <consortium name="US DOE Joint Genome Institute (JGI-PGF)"/>
            <person name="Walter F."/>
            <person name="Albersmeier A."/>
            <person name="Kalinowski J."/>
            <person name="Ruckert C."/>
        </authorList>
    </citation>
    <scope>NUCLEOTIDE SEQUENCE</scope>
    <source>
        <strain evidence="2">KCTC 32020</strain>
    </source>
</reference>
<evidence type="ECO:0000313" key="3">
    <source>
        <dbReference type="Proteomes" id="UP000636453"/>
    </source>
</evidence>
<evidence type="ECO:0000259" key="1">
    <source>
        <dbReference type="Pfam" id="PF16242"/>
    </source>
</evidence>
<dbReference type="OrthoDB" id="1432662at2"/>
<feature type="domain" description="General stress protein FMN-binding split barrel" evidence="1">
    <location>
        <begin position="7"/>
        <end position="150"/>
    </location>
</feature>